<feature type="coiled-coil region" evidence="3">
    <location>
        <begin position="34"/>
        <end position="96"/>
    </location>
</feature>
<dbReference type="PANTHER" id="PTHR31225:SF218">
    <property type="entry name" value="GERANIOL SYNTHASE, CHLOROPLASTIC-LIKE"/>
    <property type="match status" value="1"/>
</dbReference>
<dbReference type="GO" id="GO:0016102">
    <property type="term" value="P:diterpenoid biosynthetic process"/>
    <property type="evidence" value="ECO:0007669"/>
    <property type="project" value="InterPro"/>
</dbReference>
<dbReference type="InterPro" id="IPR044814">
    <property type="entry name" value="Terpene_cyclase_plant_C1"/>
</dbReference>
<accession>A0A061FHJ1</accession>
<dbReference type="HOGENOM" id="CLU_003125_7_2_1"/>
<dbReference type="Gramene" id="EOY13944">
    <property type="protein sequence ID" value="EOY13944"/>
    <property type="gene ID" value="TCM_032806"/>
</dbReference>
<feature type="domain" description="Terpene synthase metal-binding" evidence="5">
    <location>
        <begin position="370"/>
        <end position="452"/>
    </location>
</feature>
<proteinExistence type="predicted"/>
<evidence type="ECO:0000313" key="6">
    <source>
        <dbReference type="EMBL" id="EOY13944.1"/>
    </source>
</evidence>
<evidence type="ECO:0000259" key="5">
    <source>
        <dbReference type="Pfam" id="PF03936"/>
    </source>
</evidence>
<dbReference type="GO" id="GO:0010333">
    <property type="term" value="F:terpene synthase activity"/>
    <property type="evidence" value="ECO:0000318"/>
    <property type="project" value="GO_Central"/>
</dbReference>
<dbReference type="AlphaFoldDB" id="A0A061FHJ1"/>
<protein>
    <submittedName>
        <fullName evidence="6">3R-linalool synthase, putative</fullName>
    </submittedName>
</protein>
<dbReference type="InterPro" id="IPR036965">
    <property type="entry name" value="Terpene_synth_N_sf"/>
</dbReference>
<keyword evidence="2" id="KW-0460">Magnesium</keyword>
<dbReference type="SUPFAM" id="SSF48576">
    <property type="entry name" value="Terpenoid synthases"/>
    <property type="match status" value="1"/>
</dbReference>
<dbReference type="InterPro" id="IPR008949">
    <property type="entry name" value="Isoprenoid_synthase_dom_sf"/>
</dbReference>
<evidence type="ECO:0000313" key="7">
    <source>
        <dbReference type="Proteomes" id="UP000026915"/>
    </source>
</evidence>
<dbReference type="Gene3D" id="1.50.10.130">
    <property type="entry name" value="Terpene synthase, N-terminal domain"/>
    <property type="match status" value="1"/>
</dbReference>
<feature type="domain" description="Terpene synthase N-terminal" evidence="4">
    <location>
        <begin position="149"/>
        <end position="311"/>
    </location>
</feature>
<dbReference type="eggNOG" id="ENOG502QUH3">
    <property type="taxonomic scope" value="Eukaryota"/>
</dbReference>
<organism evidence="6 7">
    <name type="scientific">Theobroma cacao</name>
    <name type="common">Cacao</name>
    <name type="synonym">Cocoa</name>
    <dbReference type="NCBI Taxonomy" id="3641"/>
    <lineage>
        <taxon>Eukaryota</taxon>
        <taxon>Viridiplantae</taxon>
        <taxon>Streptophyta</taxon>
        <taxon>Embryophyta</taxon>
        <taxon>Tracheophyta</taxon>
        <taxon>Spermatophyta</taxon>
        <taxon>Magnoliopsida</taxon>
        <taxon>eudicotyledons</taxon>
        <taxon>Gunneridae</taxon>
        <taxon>Pentapetalae</taxon>
        <taxon>rosids</taxon>
        <taxon>malvids</taxon>
        <taxon>Malvales</taxon>
        <taxon>Malvaceae</taxon>
        <taxon>Byttnerioideae</taxon>
        <taxon>Theobroma</taxon>
    </lineage>
</organism>
<dbReference type="SUPFAM" id="SSF48239">
    <property type="entry name" value="Terpenoid cyclases/Protein prenyltransferases"/>
    <property type="match status" value="1"/>
</dbReference>
<dbReference type="CDD" id="cd00684">
    <property type="entry name" value="Terpene_cyclase_plant_C1"/>
    <property type="match status" value="1"/>
</dbReference>
<dbReference type="GO" id="GO:0046246">
    <property type="term" value="P:terpene biosynthetic process"/>
    <property type="evidence" value="ECO:0000318"/>
    <property type="project" value="GO_Central"/>
</dbReference>
<evidence type="ECO:0000256" key="3">
    <source>
        <dbReference type="SAM" id="Coils"/>
    </source>
</evidence>
<keyword evidence="3" id="KW-0175">Coiled coil</keyword>
<dbReference type="Pfam" id="PF01397">
    <property type="entry name" value="Terpene_synth"/>
    <property type="match status" value="1"/>
</dbReference>
<dbReference type="InParanoid" id="A0A061FHJ1"/>
<dbReference type="Proteomes" id="UP000026915">
    <property type="component" value="Chromosome 7"/>
</dbReference>
<keyword evidence="1" id="KW-0479">Metal-binding</keyword>
<dbReference type="InterPro" id="IPR050148">
    <property type="entry name" value="Terpene_synthase-like"/>
</dbReference>
<reference evidence="6 7" key="1">
    <citation type="journal article" date="2013" name="Genome Biol.">
        <title>The genome sequence of the most widely cultivated cacao type and its use to identify candidate genes regulating pod color.</title>
        <authorList>
            <person name="Motamayor J.C."/>
            <person name="Mockaitis K."/>
            <person name="Schmutz J."/>
            <person name="Haiminen N."/>
            <person name="Iii D.L."/>
            <person name="Cornejo O."/>
            <person name="Findley S.D."/>
            <person name="Zheng P."/>
            <person name="Utro F."/>
            <person name="Royaert S."/>
            <person name="Saski C."/>
            <person name="Jenkins J."/>
            <person name="Podicheti R."/>
            <person name="Zhao M."/>
            <person name="Scheffler B.E."/>
            <person name="Stack J.C."/>
            <person name="Feltus F.A."/>
            <person name="Mustiga G.M."/>
            <person name="Amores F."/>
            <person name="Phillips W."/>
            <person name="Marelli J.P."/>
            <person name="May G.D."/>
            <person name="Shapiro H."/>
            <person name="Ma J."/>
            <person name="Bustamante C.D."/>
            <person name="Schnell R.J."/>
            <person name="Main D."/>
            <person name="Gilbert D."/>
            <person name="Parida L."/>
            <person name="Kuhn D.N."/>
        </authorList>
    </citation>
    <scope>NUCLEOTIDE SEQUENCE [LARGE SCALE GENOMIC DNA]</scope>
    <source>
        <strain evidence="7">cv. Matina 1-6</strain>
    </source>
</reference>
<dbReference type="InterPro" id="IPR008930">
    <property type="entry name" value="Terpenoid_cyclase/PrenylTrfase"/>
</dbReference>
<name>A0A061FHJ1_THECC</name>
<dbReference type="Pfam" id="PF03936">
    <property type="entry name" value="Terpene_synth_C"/>
    <property type="match status" value="1"/>
</dbReference>
<gene>
    <name evidence="6" type="ORF">TCM_032806</name>
</gene>
<dbReference type="STRING" id="3641.A0A061FHJ1"/>
<dbReference type="InterPro" id="IPR005630">
    <property type="entry name" value="Terpene_synthase_metal-bd"/>
</dbReference>
<evidence type="ECO:0000256" key="1">
    <source>
        <dbReference type="ARBA" id="ARBA00022723"/>
    </source>
</evidence>
<dbReference type="Gene3D" id="1.10.600.10">
    <property type="entry name" value="Farnesyl Diphosphate Synthase"/>
    <property type="match status" value="2"/>
</dbReference>
<sequence>MAAEFAIAANIVGNLETKYASPYVNCFIRLGKIVEQFKNRQNQLELRKDRVKNDVDEALRQTEVIEKDVEDWLTRAEKELEEAQSLENEIECYQATILGLEFIPSKDFMSSESSNSSQHDWTIWDGKSRITMEAEGIEQRSAGNLPTVWDVELVKSFTTPYSFENHVTRLEELKQGAGDLLASMKEPRDQLDLINTMQRLGGAYHFEKDIKDILAKLVDANIATDLYTAALQFRLIRQNGFFIGTDLFNMFMEIDGKFMDSSREDVIGLLSLHKASYLGMPEEDVLDEALNFSTKHLLVLKKTIARQIQQSLEYPLHWRMPWTEARDFIAIYQYDDNMNLVLLELAKLNYNIMQSVYLKELQELVEGWRDLNYKERRPFARDRLLESYFWALGSCPPGPQLPLLRRNLAKFGFMGTALDDILDVYGSLDELEKYTDAVNRWDLNKAMEELPRWLCYIRGYLKEARWFHSGYTPTADEYLENAWVSIGVPVSIVYGFFGVAGHSINDYLSEFVEHWSVSDLVRLPGYIGRLINDLNTAEVEIKRGESMNFIHFYMTQEGVSEEEAHNHVTGLIRNCGKNLTK</sequence>
<dbReference type="Pfam" id="PF19086">
    <property type="entry name" value="Terpene_syn_C_2"/>
    <property type="match status" value="1"/>
</dbReference>
<dbReference type="InterPro" id="IPR001906">
    <property type="entry name" value="Terpene_synth_N"/>
</dbReference>
<dbReference type="EMBL" id="CM001885">
    <property type="protein sequence ID" value="EOY13944.1"/>
    <property type="molecule type" value="Genomic_DNA"/>
</dbReference>
<evidence type="ECO:0000259" key="4">
    <source>
        <dbReference type="Pfam" id="PF01397"/>
    </source>
</evidence>
<evidence type="ECO:0000256" key="2">
    <source>
        <dbReference type="ARBA" id="ARBA00022842"/>
    </source>
</evidence>
<keyword evidence="7" id="KW-1185">Reference proteome</keyword>
<dbReference type="PANTHER" id="PTHR31225">
    <property type="entry name" value="OS04G0344100 PROTEIN-RELATED"/>
    <property type="match status" value="1"/>
</dbReference>
<dbReference type="OMA" id="RDEAMDS"/>
<dbReference type="GO" id="GO:0000287">
    <property type="term" value="F:magnesium ion binding"/>
    <property type="evidence" value="ECO:0007669"/>
    <property type="project" value="InterPro"/>
</dbReference>